<proteinExistence type="predicted"/>
<evidence type="ECO:0000313" key="2">
    <source>
        <dbReference type="Proteomes" id="UP000285405"/>
    </source>
</evidence>
<reference evidence="1 2" key="1">
    <citation type="journal article" date="2018" name="BMC Genomics">
        <title>Comparative genome analyses reveal sequence features reflecting distinct modes of host-adaptation between dicot and monocot powdery mildew.</title>
        <authorList>
            <person name="Wu Y."/>
            <person name="Ma X."/>
            <person name="Pan Z."/>
            <person name="Kale S.D."/>
            <person name="Song Y."/>
            <person name="King H."/>
            <person name="Zhang Q."/>
            <person name="Presley C."/>
            <person name="Deng X."/>
            <person name="Wei C.I."/>
            <person name="Xiao S."/>
        </authorList>
    </citation>
    <scope>NUCLEOTIDE SEQUENCE [LARGE SCALE GENOMIC DNA]</scope>
    <source>
        <strain evidence="1">UCSC1</strain>
    </source>
</reference>
<comment type="caution">
    <text evidence="1">The sequence shown here is derived from an EMBL/GenBank/DDBJ whole genome shotgun (WGS) entry which is preliminary data.</text>
</comment>
<sequence>MASSNIDQDFLPEKTVGFKVGEKKTIDEYRKLVMNFSSRALVAEIVLSYNPTMLTSNDECLPVFINCIQVFRIPLFKSRATVLDIPPT</sequence>
<evidence type="ECO:0000313" key="1">
    <source>
        <dbReference type="EMBL" id="RKF53958.1"/>
    </source>
</evidence>
<accession>A0A420H965</accession>
<dbReference type="Proteomes" id="UP000285405">
    <property type="component" value="Unassembled WGS sequence"/>
</dbReference>
<dbReference type="AlphaFoldDB" id="A0A420H965"/>
<dbReference type="OrthoDB" id="5427853at2759"/>
<dbReference type="EMBL" id="MCBR01021639">
    <property type="protein sequence ID" value="RKF53958.1"/>
    <property type="molecule type" value="Genomic_DNA"/>
</dbReference>
<protein>
    <submittedName>
        <fullName evidence="1">Putative rho gdp-dissociation inhibitor</fullName>
    </submittedName>
</protein>
<organism evidence="1 2">
    <name type="scientific">Golovinomyces cichoracearum</name>
    <dbReference type="NCBI Taxonomy" id="62708"/>
    <lineage>
        <taxon>Eukaryota</taxon>
        <taxon>Fungi</taxon>
        <taxon>Dikarya</taxon>
        <taxon>Ascomycota</taxon>
        <taxon>Pezizomycotina</taxon>
        <taxon>Leotiomycetes</taxon>
        <taxon>Erysiphales</taxon>
        <taxon>Erysiphaceae</taxon>
        <taxon>Golovinomyces</taxon>
    </lineage>
</organism>
<name>A0A420H965_9PEZI</name>
<gene>
    <name evidence="1" type="ORF">GcC1_216005</name>
</gene>